<dbReference type="EnsemblPlants" id="Kaladp0002s0075.3.v1.1">
    <property type="protein sequence ID" value="Kaladp0002s0075.3.v1.1"/>
    <property type="gene ID" value="Kaladp0002s0075.v1.1"/>
</dbReference>
<keyword evidence="4" id="KW-1185">Reference proteome</keyword>
<dbReference type="Gramene" id="Kaladp0002s0075.3.v1.1">
    <property type="protein sequence ID" value="Kaladp0002s0075.3.v1.1"/>
    <property type="gene ID" value="Kaladp0002s0075.v1.1"/>
</dbReference>
<dbReference type="Gramene" id="Kaladp0002s0075.1.v1.1">
    <property type="protein sequence ID" value="Kaladp0002s0075.1.v1.1"/>
    <property type="gene ID" value="Kaladp0002s0075.v1.1"/>
</dbReference>
<reference evidence="3" key="1">
    <citation type="submission" date="2021-01" db="UniProtKB">
        <authorList>
            <consortium name="EnsemblPlants"/>
        </authorList>
    </citation>
    <scope>IDENTIFICATION</scope>
</reference>
<protein>
    <recommendedName>
        <fullName evidence="2">Smr domain-containing protein</fullName>
    </recommendedName>
</protein>
<feature type="domain" description="Smr" evidence="2">
    <location>
        <begin position="311"/>
        <end position="426"/>
    </location>
</feature>
<dbReference type="OMA" id="MNSWADD"/>
<dbReference type="InterPro" id="IPR002625">
    <property type="entry name" value="Smr_dom"/>
</dbReference>
<dbReference type="Gramene" id="Kaladp0002s0075.2.v1.1">
    <property type="protein sequence ID" value="Kaladp0002s0075.2.v1.1"/>
    <property type="gene ID" value="Kaladp0002s0075.v1.1"/>
</dbReference>
<dbReference type="PANTHER" id="PTHR47812">
    <property type="entry name" value="SMR (SMALL MUTS RELATED) DOMAIN-CONTAINING PROTEIN"/>
    <property type="match status" value="1"/>
</dbReference>
<dbReference type="EnsemblPlants" id="Kaladp0002s0075.2.v1.1">
    <property type="protein sequence ID" value="Kaladp0002s0075.2.v1.1"/>
    <property type="gene ID" value="Kaladp0002s0075.v1.1"/>
</dbReference>
<evidence type="ECO:0000313" key="3">
    <source>
        <dbReference type="EnsemblPlants" id="Kaladp0002s0075.3.v1.1"/>
    </source>
</evidence>
<feature type="region of interest" description="Disordered" evidence="1">
    <location>
        <begin position="31"/>
        <end position="52"/>
    </location>
</feature>
<feature type="region of interest" description="Disordered" evidence="1">
    <location>
        <begin position="358"/>
        <end position="378"/>
    </location>
</feature>
<organism evidence="3 4">
    <name type="scientific">Kalanchoe fedtschenkoi</name>
    <name type="common">Lavender scallops</name>
    <name type="synonym">South American air plant</name>
    <dbReference type="NCBI Taxonomy" id="63787"/>
    <lineage>
        <taxon>Eukaryota</taxon>
        <taxon>Viridiplantae</taxon>
        <taxon>Streptophyta</taxon>
        <taxon>Embryophyta</taxon>
        <taxon>Tracheophyta</taxon>
        <taxon>Spermatophyta</taxon>
        <taxon>Magnoliopsida</taxon>
        <taxon>eudicotyledons</taxon>
        <taxon>Gunneridae</taxon>
        <taxon>Pentapetalae</taxon>
        <taxon>Saxifragales</taxon>
        <taxon>Crassulaceae</taxon>
        <taxon>Kalanchoe</taxon>
    </lineage>
</organism>
<dbReference type="Pfam" id="PF08590">
    <property type="entry name" value="DUF1771"/>
    <property type="match status" value="1"/>
</dbReference>
<dbReference type="Proteomes" id="UP000594263">
    <property type="component" value="Unplaced"/>
</dbReference>
<accession>A0A7N0R9E3</accession>
<dbReference type="SMART" id="SM01162">
    <property type="entry name" value="DUF1771"/>
    <property type="match status" value="1"/>
</dbReference>
<dbReference type="Gene3D" id="3.30.1370.110">
    <property type="match status" value="1"/>
</dbReference>
<dbReference type="EnsemblPlants" id="Kaladp0002s0075.1.v1.1">
    <property type="protein sequence ID" value="Kaladp0002s0075.1.v1.1"/>
    <property type="gene ID" value="Kaladp0002s0075.v1.1"/>
</dbReference>
<dbReference type="InterPro" id="IPR036063">
    <property type="entry name" value="Smr_dom_sf"/>
</dbReference>
<dbReference type="PANTHER" id="PTHR47812:SF2">
    <property type="entry name" value="SMR (SMALL MUTS RELATED) DOMAIN-CONTAINING PROTEIN"/>
    <property type="match status" value="1"/>
</dbReference>
<evidence type="ECO:0000313" key="4">
    <source>
        <dbReference type="Proteomes" id="UP000594263"/>
    </source>
</evidence>
<dbReference type="PROSITE" id="PS50828">
    <property type="entry name" value="SMR"/>
    <property type="match status" value="1"/>
</dbReference>
<dbReference type="InterPro" id="IPR013899">
    <property type="entry name" value="DUF1771"/>
</dbReference>
<proteinExistence type="predicted"/>
<evidence type="ECO:0000256" key="1">
    <source>
        <dbReference type="SAM" id="MobiDB-lite"/>
    </source>
</evidence>
<name>A0A7N0R9E3_KALFE</name>
<sequence>MPRTRGKTPGWAAVDLQLRHGEGVRAELDKDPYPPIQNTISPLRPCRNSARSRDLSVRPLPSVVMPSVGIATVTQKVEHEQPMDGRISGKNYKDAISNEDVQKLSFKKLKKRFSLADPSLIEDIVLAVDDDFDSACRILEEMYPCQSISSVDSGPSVKDLGNKKCILELQNELESTNVSKDSQISYVPDDSWYNKSKGLHLDFESSGEQLRDDGIVSIRNSLEQLKLIPMEPEWEEDDVYLSHRKDAIKLIRSAAQHSRMASNCFLKGDHYSAQQYSLRAREEWLAADNLHSKAAEEILSTNNHRNDMWKLDLHGLHASEAVKALQNHLTMIETQSSRHRSISPKRVTATSIMVGSSSSDSLTSMAKDSGSGVSSRQRPTTLQVITGRGIHSKGHAALPVAVRSFLDENGYRYDETRPGVITVRPKFHGGRFIPK</sequence>
<dbReference type="AlphaFoldDB" id="A0A7N0R9E3"/>
<evidence type="ECO:0000259" key="2">
    <source>
        <dbReference type="PROSITE" id="PS50828"/>
    </source>
</evidence>
<dbReference type="SUPFAM" id="SSF160443">
    <property type="entry name" value="SMR domain-like"/>
    <property type="match status" value="1"/>
</dbReference>
<dbReference type="SMART" id="SM00463">
    <property type="entry name" value="SMR"/>
    <property type="match status" value="1"/>
</dbReference>